<accession>A0ABQ8KSG3</accession>
<dbReference type="EMBL" id="JADCUA010000004">
    <property type="protein sequence ID" value="KAH9840879.1"/>
    <property type="molecule type" value="Genomic_DNA"/>
</dbReference>
<dbReference type="GeneID" id="71999225"/>
<gene>
    <name evidence="2" type="ORF">C8Q71DRAFT_427891</name>
</gene>
<protein>
    <submittedName>
        <fullName evidence="2">Uncharacterized protein</fullName>
    </submittedName>
</protein>
<evidence type="ECO:0000313" key="2">
    <source>
        <dbReference type="EMBL" id="KAH9840879.1"/>
    </source>
</evidence>
<sequence>MPHHVPPSIESILQLSNIPSSQPSTTTLTTLMDSGSPTGSPPPLPIDPNDNRPPGGTRRSNGTKTPRKVQWTDERNAADPNLSPRALDEHGLDVSTHFFLNFSSVIRPLGLGHRLAPRPPYRVAPVDMSVS</sequence>
<name>A0ABQ8KSG3_9APHY</name>
<feature type="compositionally biased region" description="Low complexity" evidence="1">
    <location>
        <begin position="25"/>
        <end position="38"/>
    </location>
</feature>
<proteinExistence type="predicted"/>
<keyword evidence="3" id="KW-1185">Reference proteome</keyword>
<dbReference type="Proteomes" id="UP000814176">
    <property type="component" value="Unassembled WGS sequence"/>
</dbReference>
<comment type="caution">
    <text evidence="2">The sequence shown here is derived from an EMBL/GenBank/DDBJ whole genome shotgun (WGS) entry which is preliminary data.</text>
</comment>
<feature type="region of interest" description="Disordered" evidence="1">
    <location>
        <begin position="16"/>
        <end position="88"/>
    </location>
</feature>
<evidence type="ECO:0000256" key="1">
    <source>
        <dbReference type="SAM" id="MobiDB-lite"/>
    </source>
</evidence>
<evidence type="ECO:0000313" key="3">
    <source>
        <dbReference type="Proteomes" id="UP000814176"/>
    </source>
</evidence>
<reference evidence="2 3" key="1">
    <citation type="journal article" date="2021" name="Environ. Microbiol.">
        <title>Gene family expansions and transcriptome signatures uncover fungal adaptations to wood decay.</title>
        <authorList>
            <person name="Hage H."/>
            <person name="Miyauchi S."/>
            <person name="Viragh M."/>
            <person name="Drula E."/>
            <person name="Min B."/>
            <person name="Chaduli D."/>
            <person name="Navarro D."/>
            <person name="Favel A."/>
            <person name="Norest M."/>
            <person name="Lesage-Meessen L."/>
            <person name="Balint B."/>
            <person name="Merenyi Z."/>
            <person name="de Eugenio L."/>
            <person name="Morin E."/>
            <person name="Martinez A.T."/>
            <person name="Baldrian P."/>
            <person name="Stursova M."/>
            <person name="Martinez M.J."/>
            <person name="Novotny C."/>
            <person name="Magnuson J.K."/>
            <person name="Spatafora J.W."/>
            <person name="Maurice S."/>
            <person name="Pangilinan J."/>
            <person name="Andreopoulos W."/>
            <person name="LaButti K."/>
            <person name="Hundley H."/>
            <person name="Na H."/>
            <person name="Kuo A."/>
            <person name="Barry K."/>
            <person name="Lipzen A."/>
            <person name="Henrissat B."/>
            <person name="Riley R."/>
            <person name="Ahrendt S."/>
            <person name="Nagy L.G."/>
            <person name="Grigoriev I.V."/>
            <person name="Martin F."/>
            <person name="Rosso M.N."/>
        </authorList>
    </citation>
    <scope>NUCLEOTIDE SEQUENCE [LARGE SCALE GENOMIC DNA]</scope>
    <source>
        <strain evidence="2 3">CIRM-BRFM 1785</strain>
    </source>
</reference>
<organism evidence="2 3">
    <name type="scientific">Rhodofomes roseus</name>
    <dbReference type="NCBI Taxonomy" id="34475"/>
    <lineage>
        <taxon>Eukaryota</taxon>
        <taxon>Fungi</taxon>
        <taxon>Dikarya</taxon>
        <taxon>Basidiomycota</taxon>
        <taxon>Agaricomycotina</taxon>
        <taxon>Agaricomycetes</taxon>
        <taxon>Polyporales</taxon>
        <taxon>Rhodofomes</taxon>
    </lineage>
</organism>
<dbReference type="RefSeq" id="XP_047782345.1">
    <property type="nucleotide sequence ID" value="XM_047918493.1"/>
</dbReference>